<dbReference type="Proteomes" id="UP000634647">
    <property type="component" value="Unassembled WGS sequence"/>
</dbReference>
<dbReference type="AlphaFoldDB" id="A0AAN4UR22"/>
<dbReference type="EMBL" id="BNAB01000006">
    <property type="protein sequence ID" value="GHE01372.1"/>
    <property type="molecule type" value="Genomic_DNA"/>
</dbReference>
<evidence type="ECO:0000313" key="5">
    <source>
        <dbReference type="Proteomes" id="UP000199541"/>
    </source>
</evidence>
<reference evidence="4 5" key="2">
    <citation type="submission" date="2016-10" db="EMBL/GenBank/DDBJ databases">
        <authorList>
            <person name="Varghese N."/>
            <person name="Submissions S."/>
        </authorList>
    </citation>
    <scope>NUCLEOTIDE SEQUENCE [LARGE SCALE GENOMIC DNA]</scope>
    <source>
        <strain evidence="4 5">DSM 24802</strain>
    </source>
</reference>
<evidence type="ECO:0000256" key="1">
    <source>
        <dbReference type="SAM" id="Phobius"/>
    </source>
</evidence>
<proteinExistence type="predicted"/>
<evidence type="ECO:0000313" key="6">
    <source>
        <dbReference type="Proteomes" id="UP000634647"/>
    </source>
</evidence>
<keyword evidence="1" id="KW-1133">Transmembrane helix</keyword>
<comment type="caution">
    <text evidence="3">The sequence shown here is derived from an EMBL/GenBank/DDBJ whole genome shotgun (WGS) entry which is preliminary data.</text>
</comment>
<feature type="transmembrane region" description="Helical" evidence="1">
    <location>
        <begin position="33"/>
        <end position="52"/>
    </location>
</feature>
<dbReference type="Pfam" id="PF07811">
    <property type="entry name" value="TadE"/>
    <property type="match status" value="1"/>
</dbReference>
<dbReference type="EMBL" id="FNOB01000007">
    <property type="protein sequence ID" value="SDW85649.1"/>
    <property type="molecule type" value="Genomic_DNA"/>
</dbReference>
<dbReference type="RefSeq" id="WP_035844351.1">
    <property type="nucleotide sequence ID" value="NZ_BNAB01000006.1"/>
</dbReference>
<evidence type="ECO:0000313" key="4">
    <source>
        <dbReference type="EMBL" id="SDW85649.1"/>
    </source>
</evidence>
<dbReference type="InterPro" id="IPR012495">
    <property type="entry name" value="TadE-like_dom"/>
</dbReference>
<gene>
    <name evidence="3" type="ORF">GCM10008024_16580</name>
    <name evidence="4" type="ORF">SAMN05444006_107120</name>
</gene>
<keyword evidence="1" id="KW-0812">Transmembrane</keyword>
<organism evidence="3 6">
    <name type="scientific">Allgaiera indica</name>
    <dbReference type="NCBI Taxonomy" id="765699"/>
    <lineage>
        <taxon>Bacteria</taxon>
        <taxon>Pseudomonadati</taxon>
        <taxon>Pseudomonadota</taxon>
        <taxon>Alphaproteobacteria</taxon>
        <taxon>Rhodobacterales</taxon>
        <taxon>Paracoccaceae</taxon>
        <taxon>Allgaiera</taxon>
    </lineage>
</organism>
<reference evidence="3" key="1">
    <citation type="journal article" date="2014" name="Int. J. Syst. Evol. Microbiol.">
        <title>Complete genome sequence of Corynebacterium casei LMG S-19264T (=DSM 44701T), isolated from a smear-ripened cheese.</title>
        <authorList>
            <consortium name="US DOE Joint Genome Institute (JGI-PGF)"/>
            <person name="Walter F."/>
            <person name="Albersmeier A."/>
            <person name="Kalinowski J."/>
            <person name="Ruckert C."/>
        </authorList>
    </citation>
    <scope>NUCLEOTIDE SEQUENCE</scope>
    <source>
        <strain evidence="3">CGMCC 1.10859</strain>
    </source>
</reference>
<dbReference type="Proteomes" id="UP000199541">
    <property type="component" value="Unassembled WGS sequence"/>
</dbReference>
<sequence length="189" mass="20957">MTPAFPPAKTRAGLWRRMTRWARREDGTATVEFVVVVPILLILFMSSVEAGFMQLRYVMLERGVDMTVRELRLGQIHQPTQDKLRNEICRLAMVIPDCVNSLLVELRPVDTSTWGGMGDTSTCINRDEPIAPQEPPNFNPGVGDQLMLIRACAVFDPIYPTVGLGLQLAKDVGGTYHLVASSAFVNEPS</sequence>
<reference evidence="3" key="3">
    <citation type="submission" date="2023-06" db="EMBL/GenBank/DDBJ databases">
        <authorList>
            <person name="Sun Q."/>
            <person name="Zhou Y."/>
        </authorList>
    </citation>
    <scope>NUCLEOTIDE SEQUENCE</scope>
    <source>
        <strain evidence="3">CGMCC 1.10859</strain>
    </source>
</reference>
<protein>
    <submittedName>
        <fullName evidence="4">TadE-like protein</fullName>
    </submittedName>
</protein>
<keyword evidence="1" id="KW-0472">Membrane</keyword>
<feature type="domain" description="TadE-like" evidence="2">
    <location>
        <begin position="27"/>
        <end position="69"/>
    </location>
</feature>
<name>A0AAN4UR22_9RHOB</name>
<evidence type="ECO:0000313" key="3">
    <source>
        <dbReference type="EMBL" id="GHE01372.1"/>
    </source>
</evidence>
<accession>A0AAN4UR22</accession>
<evidence type="ECO:0000259" key="2">
    <source>
        <dbReference type="Pfam" id="PF07811"/>
    </source>
</evidence>
<keyword evidence="5" id="KW-1185">Reference proteome</keyword>